<dbReference type="EMBL" id="ASHR01000044">
    <property type="protein sequence ID" value="ERG62975.1"/>
    <property type="molecule type" value="Genomic_DNA"/>
</dbReference>
<dbReference type="PANTHER" id="PTHR33602">
    <property type="entry name" value="REGULATORY PROTEIN RECX FAMILY PROTEIN"/>
    <property type="match status" value="1"/>
</dbReference>
<evidence type="ECO:0000256" key="3">
    <source>
        <dbReference type="ARBA" id="ARBA00018111"/>
    </source>
</evidence>
<evidence type="ECO:0000313" key="8">
    <source>
        <dbReference type="EMBL" id="ERG62975.1"/>
    </source>
</evidence>
<proteinExistence type="inferred from homology"/>
<dbReference type="GO" id="GO:0006282">
    <property type="term" value="P:regulation of DNA repair"/>
    <property type="evidence" value="ECO:0007669"/>
    <property type="project" value="UniProtKB-UniRule"/>
</dbReference>
<dbReference type="Gene3D" id="1.10.10.10">
    <property type="entry name" value="Winged helix-like DNA-binding domain superfamily/Winged helix DNA-binding domain"/>
    <property type="match status" value="1"/>
</dbReference>
<comment type="similarity">
    <text evidence="2 5">Belongs to the RecX family.</text>
</comment>
<dbReference type="AlphaFoldDB" id="U1MQN5"/>
<comment type="subcellular location">
    <subcellularLocation>
        <location evidence="1 5">Cytoplasm</location>
    </subcellularLocation>
</comment>
<accession>U1MQN5</accession>
<dbReference type="InterPro" id="IPR053925">
    <property type="entry name" value="RecX_HTH_3rd"/>
</dbReference>
<dbReference type="InterPro" id="IPR003783">
    <property type="entry name" value="Regulatory_RecX"/>
</dbReference>
<evidence type="ECO:0000256" key="5">
    <source>
        <dbReference type="HAMAP-Rule" id="MF_01114"/>
    </source>
</evidence>
<feature type="compositionally biased region" description="Low complexity" evidence="6">
    <location>
        <begin position="30"/>
        <end position="44"/>
    </location>
</feature>
<evidence type="ECO:0000256" key="2">
    <source>
        <dbReference type="ARBA" id="ARBA00009695"/>
    </source>
</evidence>
<gene>
    <name evidence="5" type="primary">recX</name>
    <name evidence="8" type="ORF">L332_00660</name>
</gene>
<dbReference type="Pfam" id="PF21981">
    <property type="entry name" value="RecX_HTH3"/>
    <property type="match status" value="1"/>
</dbReference>
<sequence>MSDPDRLAGVTELSSWIAGREERAGDQPEAEAPVEPGAPRRGSRGPSGAGSRGRAVERDDDGGPLEPIDEEAARSIALRALGRRRASRLELDRALAKRDVEPAVRAAVLDRLVEERYLDDEQLARDEAERLRERKQLGERGIAAALRQRGLDPAVLDEPDRDDELQRAIDAAAERRRRMGSLDDETAERRLAGWLQRRGFSGGAVRIGIERSRPRGPRFR</sequence>
<feature type="compositionally biased region" description="Acidic residues" evidence="6">
    <location>
        <begin position="58"/>
        <end position="70"/>
    </location>
</feature>
<dbReference type="OrthoDB" id="5244465at2"/>
<comment type="function">
    <text evidence="5">Modulates RecA activity.</text>
</comment>
<evidence type="ECO:0000256" key="4">
    <source>
        <dbReference type="ARBA" id="ARBA00022490"/>
    </source>
</evidence>
<dbReference type="PANTHER" id="PTHR33602:SF1">
    <property type="entry name" value="REGULATORY PROTEIN RECX FAMILY PROTEIN"/>
    <property type="match status" value="1"/>
</dbReference>
<dbReference type="Proteomes" id="UP000016462">
    <property type="component" value="Unassembled WGS sequence"/>
</dbReference>
<evidence type="ECO:0000259" key="7">
    <source>
        <dbReference type="Pfam" id="PF21981"/>
    </source>
</evidence>
<dbReference type="InterPro" id="IPR036388">
    <property type="entry name" value="WH-like_DNA-bd_sf"/>
</dbReference>
<organism evidence="8 9">
    <name type="scientific">Agrococcus pavilionensis RW1</name>
    <dbReference type="NCBI Taxonomy" id="1330458"/>
    <lineage>
        <taxon>Bacteria</taxon>
        <taxon>Bacillati</taxon>
        <taxon>Actinomycetota</taxon>
        <taxon>Actinomycetes</taxon>
        <taxon>Micrococcales</taxon>
        <taxon>Microbacteriaceae</taxon>
        <taxon>Agrococcus</taxon>
    </lineage>
</organism>
<dbReference type="HAMAP" id="MF_01114">
    <property type="entry name" value="RecX"/>
    <property type="match status" value="1"/>
</dbReference>
<feature type="region of interest" description="Disordered" evidence="6">
    <location>
        <begin position="1"/>
        <end position="71"/>
    </location>
</feature>
<evidence type="ECO:0000256" key="1">
    <source>
        <dbReference type="ARBA" id="ARBA00004496"/>
    </source>
</evidence>
<dbReference type="GO" id="GO:0005737">
    <property type="term" value="C:cytoplasm"/>
    <property type="evidence" value="ECO:0007669"/>
    <property type="project" value="UniProtKB-SubCell"/>
</dbReference>
<keyword evidence="9" id="KW-1185">Reference proteome</keyword>
<name>U1MQN5_9MICO</name>
<evidence type="ECO:0000313" key="9">
    <source>
        <dbReference type="Proteomes" id="UP000016462"/>
    </source>
</evidence>
<feature type="domain" description="RecX third three-helical" evidence="7">
    <location>
        <begin position="162"/>
        <end position="206"/>
    </location>
</feature>
<reference evidence="8 9" key="1">
    <citation type="journal article" date="2013" name="Genome Announc.">
        <title>First draft genome sequence from a member of the genus agrococcus, isolated from modern microbialites.</title>
        <authorList>
            <person name="White R.A.III."/>
            <person name="Grassa C.J."/>
            <person name="Suttle C.A."/>
        </authorList>
    </citation>
    <scope>NUCLEOTIDE SEQUENCE [LARGE SCALE GENOMIC DNA]</scope>
    <source>
        <strain evidence="8 9">RW1</strain>
    </source>
</reference>
<protein>
    <recommendedName>
        <fullName evidence="3 5">Regulatory protein RecX</fullName>
    </recommendedName>
</protein>
<comment type="caution">
    <text evidence="8">The sequence shown here is derived from an EMBL/GenBank/DDBJ whole genome shotgun (WGS) entry which is preliminary data.</text>
</comment>
<keyword evidence="4 5" id="KW-0963">Cytoplasm</keyword>
<evidence type="ECO:0000256" key="6">
    <source>
        <dbReference type="SAM" id="MobiDB-lite"/>
    </source>
</evidence>
<dbReference type="RefSeq" id="WP_021011799.1">
    <property type="nucleotide sequence ID" value="NZ_ASHR01000044.1"/>
</dbReference>